<evidence type="ECO:0000313" key="12">
    <source>
        <dbReference type="Proteomes" id="UP001597641"/>
    </source>
</evidence>
<dbReference type="Pfam" id="PF00082">
    <property type="entry name" value="Peptidase_S8"/>
    <property type="match status" value="1"/>
</dbReference>
<dbReference type="Gene3D" id="2.40.10.10">
    <property type="entry name" value="Trypsin-like serine proteases"/>
    <property type="match status" value="2"/>
</dbReference>
<evidence type="ECO:0000256" key="8">
    <source>
        <dbReference type="RuleBase" id="RU004296"/>
    </source>
</evidence>
<evidence type="ECO:0000313" key="11">
    <source>
        <dbReference type="EMBL" id="MFD3003192.1"/>
    </source>
</evidence>
<keyword evidence="3 7" id="KW-0645">Protease</keyword>
<keyword evidence="6 7" id="KW-0720">Serine protease</keyword>
<comment type="similarity">
    <text evidence="2 7">Belongs to the peptidase S8 family.</text>
</comment>
<dbReference type="InterPro" id="IPR050131">
    <property type="entry name" value="Peptidase_S8_subtilisin-like"/>
</dbReference>
<feature type="active site" description="Charge relay system" evidence="7">
    <location>
        <position position="561"/>
    </location>
</feature>
<proteinExistence type="inferred from homology"/>
<dbReference type="InterPro" id="IPR036852">
    <property type="entry name" value="Peptidase_S8/S53_dom_sf"/>
</dbReference>
<dbReference type="InterPro" id="IPR009003">
    <property type="entry name" value="Peptidase_S1_PA"/>
</dbReference>
<keyword evidence="4" id="KW-0732">Signal</keyword>
<dbReference type="PANTHER" id="PTHR43806">
    <property type="entry name" value="PEPTIDASE S8"/>
    <property type="match status" value="1"/>
</dbReference>
<keyword evidence="12" id="KW-1185">Reference proteome</keyword>
<dbReference type="InterPro" id="IPR008256">
    <property type="entry name" value="Peptidase_S1B"/>
</dbReference>
<dbReference type="SUPFAM" id="SSF52743">
    <property type="entry name" value="Subtilisin-like"/>
    <property type="match status" value="1"/>
</dbReference>
<evidence type="ECO:0000256" key="4">
    <source>
        <dbReference type="ARBA" id="ARBA00022729"/>
    </source>
</evidence>
<evidence type="ECO:0000256" key="9">
    <source>
        <dbReference type="SAM" id="MobiDB-lite"/>
    </source>
</evidence>
<feature type="region of interest" description="Disordered" evidence="9">
    <location>
        <begin position="472"/>
        <end position="512"/>
    </location>
</feature>
<dbReference type="PROSITE" id="PS00138">
    <property type="entry name" value="SUBTILASE_SER"/>
    <property type="match status" value="1"/>
</dbReference>
<feature type="region of interest" description="Disordered" evidence="9">
    <location>
        <begin position="885"/>
        <end position="907"/>
    </location>
</feature>
<name>A0ABW6C1R6_9BACT</name>
<dbReference type="Proteomes" id="UP001597641">
    <property type="component" value="Unassembled WGS sequence"/>
</dbReference>
<evidence type="ECO:0000259" key="10">
    <source>
        <dbReference type="Pfam" id="PF00082"/>
    </source>
</evidence>
<organism evidence="11 12">
    <name type="scientific">Pontibacter toksunensis</name>
    <dbReference type="NCBI Taxonomy" id="1332631"/>
    <lineage>
        <taxon>Bacteria</taxon>
        <taxon>Pseudomonadati</taxon>
        <taxon>Bacteroidota</taxon>
        <taxon>Cytophagia</taxon>
        <taxon>Cytophagales</taxon>
        <taxon>Hymenobacteraceae</taxon>
        <taxon>Pontibacter</taxon>
    </lineage>
</organism>
<dbReference type="SUPFAM" id="SSF50494">
    <property type="entry name" value="Trypsin-like serine proteases"/>
    <property type="match status" value="1"/>
</dbReference>
<comment type="similarity">
    <text evidence="1 8">Belongs to the peptidase S1B family.</text>
</comment>
<gene>
    <name evidence="11" type="ORF">ACFS7Z_22715</name>
</gene>
<dbReference type="Pfam" id="PF13365">
    <property type="entry name" value="Trypsin_2"/>
    <property type="match status" value="1"/>
</dbReference>
<dbReference type="InterPro" id="IPR043504">
    <property type="entry name" value="Peptidase_S1_PA_chymotrypsin"/>
</dbReference>
<evidence type="ECO:0000256" key="6">
    <source>
        <dbReference type="ARBA" id="ARBA00022825"/>
    </source>
</evidence>
<feature type="compositionally biased region" description="Basic and acidic residues" evidence="9">
    <location>
        <begin position="492"/>
        <end position="502"/>
    </location>
</feature>
<dbReference type="PRINTS" id="PR00839">
    <property type="entry name" value="V8PROTEASE"/>
</dbReference>
<accession>A0ABW6C1R6</accession>
<sequence length="960" mass="105069">MAPLTVLQWKAVKHAADEYERYATQIERVRKDIELVKQGTKKITEISSDENRVKARINREIAMAQGSDNPGRVARERVIINPDFQEACLLNRLVDFARTVGRVVISDGGLGTGWMIGEDLMITNHHVLPNLEVARGSFVNMGYERTVAGEPLNGETFRLRPDIFFMTPKETLDGDLREDELDFTIVGVESKSMGGKPLSDYGYVVLDEKLGKAIEGENCLVIQHPAGDYKKVVLRDIRLLAYEDLPGADKHLYYESDTLQGSSGSIVVALGTGEIIALHNSSVPRRDAHGRYLKKDGNPWQEGDSDSLIDWVANQGVRVSKIVEALRTSPPLSPEMEQKRVRLLSTIEERPKSVITGKVNQERPRAISREEAERTESITAAPPALTADTQRFLVKVTTLPLVREHVVSTLLQQFAGIKIQPLAPNQGDTLLGAYLKVDIPEVADPWGTARKLEAVDGLEEADPDLPRYTTVGGPEDPASGTAPVTAVPTFKESSRGKGRSSEADWMSSPYIKGHDRHSQGGLAQIRRWSHKAVNFSEDEVIKALGKKGLQELSMLRLAQFDTGYTSHSKVGEGFNLKLDYDAIEGDDDAMDEFSSGILRHYGHGTRTGSILIGVSDSLVDPAKEGNVGLLRAIAEKDGVSLSLTPFRVARSVILISRISELVDAATHAIDSGYHVMTMSMGVLPGSAALFDLARTAYERGVIWCCAAGNQVGIVVAPGIYPGVICVAASNPDNAPWTGSCRGPEVDITAPGEFIYVPTFQDGQEDMTFGNGTSYATPHVAAAAMLWLAKSNREIGTKYAQPWQRVEAFRYCLQHSARQESKLPRGKFGAGILDVDKLLKTPLPDASKLHHAYLGAAGLEKATGKRPLAVREMEYKDWQVVLSESLPSDGQGKTNLKERQGAMRSPSSQDFARLLEAQSGLRRKVETLESTTPPATSPSAAYNRLLVLHELQSQPKPIYEP</sequence>
<evidence type="ECO:0000256" key="7">
    <source>
        <dbReference type="PROSITE-ProRule" id="PRU01240"/>
    </source>
</evidence>
<dbReference type="InterPro" id="IPR000209">
    <property type="entry name" value="Peptidase_S8/S53_dom"/>
</dbReference>
<evidence type="ECO:0000256" key="2">
    <source>
        <dbReference type="ARBA" id="ARBA00011073"/>
    </source>
</evidence>
<evidence type="ECO:0000256" key="1">
    <source>
        <dbReference type="ARBA" id="ARBA00008764"/>
    </source>
</evidence>
<dbReference type="PROSITE" id="PS51892">
    <property type="entry name" value="SUBTILASE"/>
    <property type="match status" value="1"/>
</dbReference>
<dbReference type="InterPro" id="IPR023828">
    <property type="entry name" value="Peptidase_S8_Ser-AS"/>
</dbReference>
<feature type="domain" description="Peptidase S8/S53" evidence="10">
    <location>
        <begin position="597"/>
        <end position="830"/>
    </location>
</feature>
<evidence type="ECO:0000256" key="3">
    <source>
        <dbReference type="ARBA" id="ARBA00022670"/>
    </source>
</evidence>
<dbReference type="EMBL" id="JBHUOX010000025">
    <property type="protein sequence ID" value="MFD3003192.1"/>
    <property type="molecule type" value="Genomic_DNA"/>
</dbReference>
<comment type="caution">
    <text evidence="11">The sequence shown here is derived from an EMBL/GenBank/DDBJ whole genome shotgun (WGS) entry which is preliminary data.</text>
</comment>
<evidence type="ECO:0000256" key="5">
    <source>
        <dbReference type="ARBA" id="ARBA00022801"/>
    </source>
</evidence>
<dbReference type="PANTHER" id="PTHR43806:SF11">
    <property type="entry name" value="CEREVISIN-RELATED"/>
    <property type="match status" value="1"/>
</dbReference>
<feature type="active site" description="Charge relay system" evidence="7">
    <location>
        <position position="603"/>
    </location>
</feature>
<protein>
    <recommendedName>
        <fullName evidence="8">Serine protease</fullName>
        <ecNumber evidence="8">3.4.21.-</ecNumber>
    </recommendedName>
</protein>
<reference evidence="12" key="1">
    <citation type="journal article" date="2019" name="Int. J. Syst. Evol. Microbiol.">
        <title>The Global Catalogue of Microorganisms (GCM) 10K type strain sequencing project: providing services to taxonomists for standard genome sequencing and annotation.</title>
        <authorList>
            <consortium name="The Broad Institute Genomics Platform"/>
            <consortium name="The Broad Institute Genome Sequencing Center for Infectious Disease"/>
            <person name="Wu L."/>
            <person name="Ma J."/>
        </authorList>
    </citation>
    <scope>NUCLEOTIDE SEQUENCE [LARGE SCALE GENOMIC DNA]</scope>
    <source>
        <strain evidence="12">KCTC 23984</strain>
    </source>
</reference>
<feature type="active site" description="Charge relay system" evidence="7">
    <location>
        <position position="773"/>
    </location>
</feature>
<dbReference type="RefSeq" id="WP_377490080.1">
    <property type="nucleotide sequence ID" value="NZ_JBHUOX010000025.1"/>
</dbReference>
<dbReference type="EC" id="3.4.21.-" evidence="8"/>
<dbReference type="Gene3D" id="3.40.50.200">
    <property type="entry name" value="Peptidase S8/S53 domain"/>
    <property type="match status" value="1"/>
</dbReference>
<keyword evidence="5 7" id="KW-0378">Hydrolase</keyword>